<sequence>MTGFNIVKVCCMCGATYGYVLVCAPDAPTKESHGYCPECAPKAIAEAKALRRKTA</sequence>
<protein>
    <submittedName>
        <fullName evidence="1">Uncharacterized protein</fullName>
    </submittedName>
</protein>
<accession>A0A6M3LG43</accession>
<organism evidence="1">
    <name type="scientific">viral metagenome</name>
    <dbReference type="NCBI Taxonomy" id="1070528"/>
    <lineage>
        <taxon>unclassified sequences</taxon>
        <taxon>metagenomes</taxon>
        <taxon>organismal metagenomes</taxon>
    </lineage>
</organism>
<dbReference type="AlphaFoldDB" id="A0A6M3LG43"/>
<evidence type="ECO:0000313" key="1">
    <source>
        <dbReference type="EMBL" id="QJA93800.1"/>
    </source>
</evidence>
<reference evidence="1" key="1">
    <citation type="submission" date="2020-03" db="EMBL/GenBank/DDBJ databases">
        <title>The deep terrestrial virosphere.</title>
        <authorList>
            <person name="Holmfeldt K."/>
            <person name="Nilsson E."/>
            <person name="Simone D."/>
            <person name="Lopez-Fernandez M."/>
            <person name="Wu X."/>
            <person name="de Brujin I."/>
            <person name="Lundin D."/>
            <person name="Andersson A."/>
            <person name="Bertilsson S."/>
            <person name="Dopson M."/>
        </authorList>
    </citation>
    <scope>NUCLEOTIDE SEQUENCE</scope>
    <source>
        <strain evidence="1">MM415B04113</strain>
    </source>
</reference>
<dbReference type="EMBL" id="MT143178">
    <property type="protein sequence ID" value="QJA93800.1"/>
    <property type="molecule type" value="Genomic_DNA"/>
</dbReference>
<gene>
    <name evidence="1" type="ORF">MM415B04113_0009</name>
</gene>
<name>A0A6M3LG43_9ZZZZ</name>
<proteinExistence type="predicted"/>